<dbReference type="Proteomes" id="UP001470586">
    <property type="component" value="Chromosome"/>
</dbReference>
<proteinExistence type="predicted"/>
<dbReference type="RefSeq" id="WP_341833747.1">
    <property type="nucleotide sequence ID" value="NZ_CP128397.1"/>
</dbReference>
<evidence type="ECO:0000313" key="1">
    <source>
        <dbReference type="EMBL" id="WZN38446.1"/>
    </source>
</evidence>
<evidence type="ECO:0000313" key="2">
    <source>
        <dbReference type="Proteomes" id="UP001470586"/>
    </source>
</evidence>
<sequence>MITLFSINKTTANYFFASTSKKQKHKGPGGNNLIVKYKGPKHFLQEDKDYYLQEKITQKDK</sequence>
<dbReference type="EMBL" id="CP128397">
    <property type="protein sequence ID" value="WZN38446.1"/>
    <property type="molecule type" value="Genomic_DNA"/>
</dbReference>
<keyword evidence="2" id="KW-1185">Reference proteome</keyword>
<reference evidence="1" key="1">
    <citation type="submission" date="2023-06" db="EMBL/GenBank/DDBJ databases">
        <title>Complete Genome of Candidatus Phytoplasma asteris M33.</title>
        <authorList>
            <person name="Toth R."/>
            <person name="Ilic A.-M."/>
            <person name="Huettel B."/>
            <person name="Duduk B."/>
            <person name="Kube M."/>
        </authorList>
    </citation>
    <scope>NUCLEOTIDE SEQUENCE [LARGE SCALE GENOMIC DNA]</scope>
    <source>
        <strain evidence="1">M33</strain>
    </source>
</reference>
<name>A0ABZ2YEW1_9MOLU</name>
<protein>
    <submittedName>
        <fullName evidence="1">Uncharacterized protein</fullName>
    </submittedName>
</protein>
<organism evidence="1 2">
    <name type="scientific">Candidatus Phytoplasma asteris</name>
    <dbReference type="NCBI Taxonomy" id="85620"/>
    <lineage>
        <taxon>Bacteria</taxon>
        <taxon>Bacillati</taxon>
        <taxon>Mycoplasmatota</taxon>
        <taxon>Mollicutes</taxon>
        <taxon>Acholeplasmatales</taxon>
        <taxon>Acholeplasmataceae</taxon>
        <taxon>Candidatus Phytoplasma</taxon>
        <taxon>16SrI (Aster yellows group)</taxon>
    </lineage>
</organism>
<accession>A0ABZ2YEW1</accession>
<gene>
    <name evidence="1" type="ORF">M33023_02780</name>
</gene>